<keyword evidence="3" id="KW-1185">Reference proteome</keyword>
<dbReference type="Gene3D" id="1.20.120.520">
    <property type="entry name" value="nmb1532 protein domain like"/>
    <property type="match status" value="1"/>
</dbReference>
<organism evidence="2 3">
    <name type="scientific">Craterilacuibacter sinensis</name>
    <dbReference type="NCBI Taxonomy" id="2686017"/>
    <lineage>
        <taxon>Bacteria</taxon>
        <taxon>Pseudomonadati</taxon>
        <taxon>Pseudomonadota</taxon>
        <taxon>Betaproteobacteria</taxon>
        <taxon>Neisseriales</taxon>
        <taxon>Neisseriaceae</taxon>
        <taxon>Craterilacuibacter</taxon>
    </lineage>
</organism>
<accession>A0A845BKX0</accession>
<sequence length="173" mass="19537">MLPLNALGPTGPSFDQPLEMLEACHDKIRRFCDQLEKLPAYVAAHGVNEVVVNTVDAVVRYFDIAGPQHHQDEEDELFPLLWQKVPAALPRLEQLQAEHGYLLSRWEAIRDDLLALRNGDATAVSRIDVVDFVRLYREHAVMEEAWLFPLAAASLSEEEMRAAGQHMAARRQG</sequence>
<dbReference type="EMBL" id="WSSB01000002">
    <property type="protein sequence ID" value="MXR36050.1"/>
    <property type="molecule type" value="Genomic_DNA"/>
</dbReference>
<evidence type="ECO:0000259" key="1">
    <source>
        <dbReference type="Pfam" id="PF01814"/>
    </source>
</evidence>
<dbReference type="Proteomes" id="UP000467214">
    <property type="component" value="Unassembled WGS sequence"/>
</dbReference>
<proteinExistence type="predicted"/>
<feature type="domain" description="Hemerythrin-like" evidence="1">
    <location>
        <begin position="17"/>
        <end position="151"/>
    </location>
</feature>
<dbReference type="RefSeq" id="WP_124735060.1">
    <property type="nucleotide sequence ID" value="NZ_WSSB01000002.1"/>
</dbReference>
<name>A0A845BKX0_9NEIS</name>
<protein>
    <submittedName>
        <fullName evidence="2">Hemerythrin domain-containing protein</fullName>
    </submittedName>
</protein>
<comment type="caution">
    <text evidence="2">The sequence shown here is derived from an EMBL/GenBank/DDBJ whole genome shotgun (WGS) entry which is preliminary data.</text>
</comment>
<reference evidence="2 3" key="1">
    <citation type="submission" date="2019-12" db="EMBL/GenBank/DDBJ databases">
        <title>Neisseriaceae gen. nov. sp. Genome sequencing and assembly.</title>
        <authorList>
            <person name="Liu Z."/>
            <person name="Li A."/>
        </authorList>
    </citation>
    <scope>NUCLEOTIDE SEQUENCE [LARGE SCALE GENOMIC DNA]</scope>
    <source>
        <strain evidence="2 3">B2N2-7</strain>
    </source>
</reference>
<evidence type="ECO:0000313" key="3">
    <source>
        <dbReference type="Proteomes" id="UP000467214"/>
    </source>
</evidence>
<evidence type="ECO:0000313" key="2">
    <source>
        <dbReference type="EMBL" id="MXR36050.1"/>
    </source>
</evidence>
<dbReference type="InterPro" id="IPR012312">
    <property type="entry name" value="Hemerythrin-like"/>
</dbReference>
<dbReference type="Pfam" id="PF01814">
    <property type="entry name" value="Hemerythrin"/>
    <property type="match status" value="1"/>
</dbReference>
<dbReference type="AlphaFoldDB" id="A0A845BKX0"/>
<dbReference type="CDD" id="cd12108">
    <property type="entry name" value="Hr-like"/>
    <property type="match status" value="1"/>
</dbReference>
<gene>
    <name evidence="2" type="ORF">GQF02_03550</name>
</gene>